<keyword evidence="3" id="KW-0456">Lyase</keyword>
<evidence type="ECO:0000313" key="8">
    <source>
        <dbReference type="Proteomes" id="UP001595975"/>
    </source>
</evidence>
<name>A0ABW0X0K8_9ACTN</name>
<dbReference type="InterPro" id="IPR017926">
    <property type="entry name" value="GATASE"/>
</dbReference>
<proteinExistence type="predicted"/>
<dbReference type="InterPro" id="IPR015890">
    <property type="entry name" value="Chorismate_C"/>
</dbReference>
<dbReference type="Proteomes" id="UP001595975">
    <property type="component" value="Unassembled WGS sequence"/>
</dbReference>
<comment type="catalytic activity">
    <reaction evidence="4">
        <text>chorismate + L-glutamine = anthranilate + pyruvate + L-glutamate + H(+)</text>
        <dbReference type="Rhea" id="RHEA:21732"/>
        <dbReference type="ChEBI" id="CHEBI:15361"/>
        <dbReference type="ChEBI" id="CHEBI:15378"/>
        <dbReference type="ChEBI" id="CHEBI:16567"/>
        <dbReference type="ChEBI" id="CHEBI:29748"/>
        <dbReference type="ChEBI" id="CHEBI:29985"/>
        <dbReference type="ChEBI" id="CHEBI:58359"/>
        <dbReference type="EC" id="4.1.3.27"/>
    </reaction>
</comment>
<dbReference type="Gene3D" id="3.60.120.10">
    <property type="entry name" value="Anthranilate synthase"/>
    <property type="match status" value="1"/>
</dbReference>
<dbReference type="InterPro" id="IPR019999">
    <property type="entry name" value="Anth_synth_I-like"/>
</dbReference>
<dbReference type="PROSITE" id="PS51273">
    <property type="entry name" value="GATASE_TYPE_1"/>
    <property type="match status" value="1"/>
</dbReference>
<protein>
    <recommendedName>
        <fullName evidence="1">anthranilate synthase</fullName>
        <ecNumber evidence="1">4.1.3.27</ecNumber>
    </recommendedName>
</protein>
<dbReference type="Gene3D" id="3.40.50.880">
    <property type="match status" value="1"/>
</dbReference>
<reference evidence="8" key="1">
    <citation type="journal article" date="2019" name="Int. J. Syst. Evol. Microbiol.">
        <title>The Global Catalogue of Microorganisms (GCM) 10K type strain sequencing project: providing services to taxonomists for standard genome sequencing and annotation.</title>
        <authorList>
            <consortium name="The Broad Institute Genomics Platform"/>
            <consortium name="The Broad Institute Genome Sequencing Center for Infectious Disease"/>
            <person name="Wu L."/>
            <person name="Ma J."/>
        </authorList>
    </citation>
    <scope>NUCLEOTIDE SEQUENCE [LARGE SCALE GENOMIC DNA]</scope>
    <source>
        <strain evidence="8">CGMCC 4.1437</strain>
    </source>
</reference>
<dbReference type="Pfam" id="PF00117">
    <property type="entry name" value="GATase"/>
    <property type="match status" value="1"/>
</dbReference>
<accession>A0ABW0X0K8</accession>
<sequence length="653" mass="69454">MTSAADLLARLTAADAPAFALLHRRTPRTAPDTVEVLLGTVSDHDRLADLPVRHGVPSDGPVHDLLALVPYRQIRERGFEAHDDDTPLQALSVTEQYALPLAEVTAALPRLPVTLTGGGFDIDDAEYAAIVRQVIDEEIGRGEGANFVIRRDFTATLEAPGGAGEGGCSPALALTLFRRLLEQERGAYWTFLVHTGDRVLVGASPEVHVRQSGGTVVMNPISGTYRYPAAGSDLESLISFLHDPKELEELTMVVDEELKMMCTVGDLGGQVLGPRLKEMSHLAHTEYELRGRTSLDVREVLKETMFAATVTGSPVQNATRVIKRYERGGRGYYSGALALIGRAASGGQLLDSPICIRTADIDPATGRLAVRVGATLVRHSDPESEVAETHAKAAGVLTAIGARPAPDRPAGRSGPRLGDNHRVQAALGARRAGLAPFWLRMQQPSLVTEELETLVVDGEDTFTAMLGHLLTSLGHRVTVARYDEPGLRERVAAHPGALVLGPGPGDPAAADDPKMAVLRPIVTDALAAVRDGRRTAPLLAVCLSHQLLSAALGLPLARKAVPYQGAQETVDLFGTRRTVGFYNTFTARCTDADAARLAAEGVEVARDPLTGDVHALRGPGFAGLQFHPESVLTREGVEIVAGMLREAVAAGQG</sequence>
<dbReference type="InterPro" id="IPR029062">
    <property type="entry name" value="Class_I_gatase-like"/>
</dbReference>
<dbReference type="RefSeq" id="WP_380223663.1">
    <property type="nucleotide sequence ID" value="NZ_JBHSOF010000002.1"/>
</dbReference>
<dbReference type="PRINTS" id="PR00097">
    <property type="entry name" value="ANTSNTHASEII"/>
</dbReference>
<dbReference type="PANTHER" id="PTHR11236:SF49">
    <property type="entry name" value="ANTHRANILATE SYNTHASE COMPONENT 1"/>
    <property type="match status" value="1"/>
</dbReference>
<dbReference type="CDD" id="cd01743">
    <property type="entry name" value="GATase1_Anthranilate_Synthase"/>
    <property type="match status" value="1"/>
</dbReference>
<evidence type="ECO:0000256" key="4">
    <source>
        <dbReference type="ARBA" id="ARBA00047683"/>
    </source>
</evidence>
<feature type="domain" description="Chorismate-utilising enzyme C-terminal" evidence="6">
    <location>
        <begin position="125"/>
        <end position="392"/>
    </location>
</feature>
<evidence type="ECO:0000259" key="6">
    <source>
        <dbReference type="Pfam" id="PF00425"/>
    </source>
</evidence>
<evidence type="ECO:0000259" key="5">
    <source>
        <dbReference type="Pfam" id="PF00117"/>
    </source>
</evidence>
<dbReference type="PRINTS" id="PR00096">
    <property type="entry name" value="GATASE"/>
</dbReference>
<dbReference type="Pfam" id="PF00425">
    <property type="entry name" value="Chorismate_bind"/>
    <property type="match status" value="1"/>
</dbReference>
<dbReference type="EMBL" id="JBHSOF010000002">
    <property type="protein sequence ID" value="MFC5662080.1"/>
    <property type="molecule type" value="Genomic_DNA"/>
</dbReference>
<dbReference type="SUPFAM" id="SSF52317">
    <property type="entry name" value="Class I glutamine amidotransferase-like"/>
    <property type="match status" value="1"/>
</dbReference>
<evidence type="ECO:0000256" key="1">
    <source>
        <dbReference type="ARBA" id="ARBA00012266"/>
    </source>
</evidence>
<evidence type="ECO:0000256" key="3">
    <source>
        <dbReference type="ARBA" id="ARBA00023239"/>
    </source>
</evidence>
<evidence type="ECO:0000313" key="7">
    <source>
        <dbReference type="EMBL" id="MFC5662080.1"/>
    </source>
</evidence>
<keyword evidence="2" id="KW-0315">Glutamine amidotransferase</keyword>
<keyword evidence="8" id="KW-1185">Reference proteome</keyword>
<dbReference type="SUPFAM" id="SSF56322">
    <property type="entry name" value="ADC synthase"/>
    <property type="match status" value="1"/>
</dbReference>
<dbReference type="EC" id="4.1.3.27" evidence="1"/>
<feature type="domain" description="Glutamine amidotransferase" evidence="5">
    <location>
        <begin position="454"/>
        <end position="642"/>
    </location>
</feature>
<dbReference type="InterPro" id="IPR006221">
    <property type="entry name" value="TrpG/PapA_dom"/>
</dbReference>
<dbReference type="InterPro" id="IPR005801">
    <property type="entry name" value="ADC_synthase"/>
</dbReference>
<comment type="caution">
    <text evidence="7">The sequence shown here is derived from an EMBL/GenBank/DDBJ whole genome shotgun (WGS) entry which is preliminary data.</text>
</comment>
<gene>
    <name evidence="7" type="ORF">ACFP3U_03685</name>
</gene>
<dbReference type="PANTHER" id="PTHR11236">
    <property type="entry name" value="AMINOBENZOATE/ANTHRANILATE SYNTHASE"/>
    <property type="match status" value="1"/>
</dbReference>
<organism evidence="7 8">
    <name type="scientific">Kitasatospora misakiensis</name>
    <dbReference type="NCBI Taxonomy" id="67330"/>
    <lineage>
        <taxon>Bacteria</taxon>
        <taxon>Bacillati</taxon>
        <taxon>Actinomycetota</taxon>
        <taxon>Actinomycetes</taxon>
        <taxon>Kitasatosporales</taxon>
        <taxon>Streptomycetaceae</taxon>
        <taxon>Kitasatospora</taxon>
    </lineage>
</organism>
<evidence type="ECO:0000256" key="2">
    <source>
        <dbReference type="ARBA" id="ARBA00022962"/>
    </source>
</evidence>